<gene>
    <name evidence="2" type="ORF">QRD02_00845</name>
</gene>
<dbReference type="Gene3D" id="3.40.630.30">
    <property type="match status" value="1"/>
</dbReference>
<dbReference type="Pfam" id="PF13302">
    <property type="entry name" value="Acetyltransf_3"/>
    <property type="match status" value="1"/>
</dbReference>
<evidence type="ECO:0000259" key="1">
    <source>
        <dbReference type="PROSITE" id="PS51186"/>
    </source>
</evidence>
<evidence type="ECO:0000313" key="2">
    <source>
        <dbReference type="EMBL" id="MDN3722914.1"/>
    </source>
</evidence>
<dbReference type="Proteomes" id="UP001244787">
    <property type="component" value="Unassembled WGS sequence"/>
</dbReference>
<dbReference type="EMBL" id="JAUGQQ010000001">
    <property type="protein sequence ID" value="MDN3722914.1"/>
    <property type="molecule type" value="Genomic_DNA"/>
</dbReference>
<dbReference type="SUPFAM" id="SSF55729">
    <property type="entry name" value="Acyl-CoA N-acyltransferases (Nat)"/>
    <property type="match status" value="1"/>
</dbReference>
<dbReference type="RefSeq" id="WP_290253002.1">
    <property type="nucleotide sequence ID" value="NZ_JAUGQQ010000001.1"/>
</dbReference>
<protein>
    <submittedName>
        <fullName evidence="2">GNAT family N-acetyltransferase</fullName>
    </submittedName>
</protein>
<proteinExistence type="predicted"/>
<organism evidence="2 3">
    <name type="scientific">Aequorivita aurantiaca</name>
    <dbReference type="NCBI Taxonomy" id="3053356"/>
    <lineage>
        <taxon>Bacteria</taxon>
        <taxon>Pseudomonadati</taxon>
        <taxon>Bacteroidota</taxon>
        <taxon>Flavobacteriia</taxon>
        <taxon>Flavobacteriales</taxon>
        <taxon>Flavobacteriaceae</taxon>
        <taxon>Aequorivita</taxon>
    </lineage>
</organism>
<reference evidence="2 3" key="1">
    <citation type="submission" date="2023-06" db="EMBL/GenBank/DDBJ databases">
        <authorList>
            <person name="Ye Y.-Q."/>
            <person name="Du Z.-J."/>
        </authorList>
    </citation>
    <scope>NUCLEOTIDE SEQUENCE [LARGE SCALE GENOMIC DNA]</scope>
    <source>
        <strain evidence="2 3">SDUM287046</strain>
    </source>
</reference>
<dbReference type="InterPro" id="IPR016181">
    <property type="entry name" value="Acyl_CoA_acyltransferase"/>
</dbReference>
<dbReference type="PANTHER" id="PTHR43792:SF1">
    <property type="entry name" value="N-ACETYLTRANSFERASE DOMAIN-CONTAINING PROTEIN"/>
    <property type="match status" value="1"/>
</dbReference>
<keyword evidence="3" id="KW-1185">Reference proteome</keyword>
<feature type="domain" description="N-acetyltransferase" evidence="1">
    <location>
        <begin position="6"/>
        <end position="162"/>
    </location>
</feature>
<sequence length="162" mass="18793">MFSERLSFRHYATEDFNDYFKLVSSADVMKMITGRPLTEGETRERFDKMMEVNRENVNLGHYKVSIRENGAFVGHSKLVMTEKNEAEIGYVLMPEFWRKGFGEEIAKTLILRARKISEIATLIAIIDPENQASQRILEKQGFHWDSDGDYFGLPAANYKMKL</sequence>
<comment type="caution">
    <text evidence="2">The sequence shown here is derived from an EMBL/GenBank/DDBJ whole genome shotgun (WGS) entry which is preliminary data.</text>
</comment>
<dbReference type="InterPro" id="IPR000182">
    <property type="entry name" value="GNAT_dom"/>
</dbReference>
<dbReference type="InterPro" id="IPR051531">
    <property type="entry name" value="N-acetyltransferase"/>
</dbReference>
<dbReference type="PROSITE" id="PS51186">
    <property type="entry name" value="GNAT"/>
    <property type="match status" value="1"/>
</dbReference>
<evidence type="ECO:0000313" key="3">
    <source>
        <dbReference type="Proteomes" id="UP001244787"/>
    </source>
</evidence>
<accession>A0ABT8DG81</accession>
<name>A0ABT8DG81_9FLAO</name>
<dbReference type="PANTHER" id="PTHR43792">
    <property type="entry name" value="GNAT FAMILY, PUTATIVE (AFU_ORTHOLOGUE AFUA_3G00765)-RELATED-RELATED"/>
    <property type="match status" value="1"/>
</dbReference>